<dbReference type="EMBL" id="JAAAIP010000049">
    <property type="protein sequence ID" value="KAG0327724.1"/>
    <property type="molecule type" value="Genomic_DNA"/>
</dbReference>
<evidence type="ECO:0000256" key="4">
    <source>
        <dbReference type="ARBA" id="ARBA00022825"/>
    </source>
</evidence>
<organism evidence="10 11">
    <name type="scientific">Dissophora globulifera</name>
    <dbReference type="NCBI Taxonomy" id="979702"/>
    <lineage>
        <taxon>Eukaryota</taxon>
        <taxon>Fungi</taxon>
        <taxon>Fungi incertae sedis</taxon>
        <taxon>Mucoromycota</taxon>
        <taxon>Mortierellomycotina</taxon>
        <taxon>Mortierellomycetes</taxon>
        <taxon>Mortierellales</taxon>
        <taxon>Mortierellaceae</taxon>
        <taxon>Dissophora</taxon>
    </lineage>
</organism>
<dbReference type="Pfam" id="PF00082">
    <property type="entry name" value="Peptidase_S8"/>
    <property type="match status" value="1"/>
</dbReference>
<keyword evidence="4 5" id="KW-0720">Serine protease</keyword>
<gene>
    <name evidence="10" type="ORF">BGZ99_006985</name>
</gene>
<dbReference type="InterPro" id="IPR034193">
    <property type="entry name" value="PCSK9_ProteinaseK-like"/>
</dbReference>
<keyword evidence="3 5" id="KW-0378">Hydrolase</keyword>
<feature type="domain" description="Inhibitor I9" evidence="9">
    <location>
        <begin position="31"/>
        <end position="105"/>
    </location>
</feature>
<evidence type="ECO:0000313" key="10">
    <source>
        <dbReference type="EMBL" id="KAG0327724.1"/>
    </source>
</evidence>
<evidence type="ECO:0000256" key="6">
    <source>
        <dbReference type="RuleBase" id="RU003355"/>
    </source>
</evidence>
<feature type="active site" description="Charge relay system" evidence="5">
    <location>
        <position position="146"/>
    </location>
</feature>
<protein>
    <submittedName>
        <fullName evidence="10">Uncharacterized protein</fullName>
    </submittedName>
</protein>
<dbReference type="InterPro" id="IPR010259">
    <property type="entry name" value="S8pro/Inhibitor_I9"/>
</dbReference>
<dbReference type="OrthoDB" id="206201at2759"/>
<dbReference type="PRINTS" id="PR00723">
    <property type="entry name" value="SUBTILISIN"/>
</dbReference>
<dbReference type="InterPro" id="IPR023827">
    <property type="entry name" value="Peptidase_S8_Asp-AS"/>
</dbReference>
<evidence type="ECO:0000259" key="8">
    <source>
        <dbReference type="Pfam" id="PF00082"/>
    </source>
</evidence>
<evidence type="ECO:0000256" key="7">
    <source>
        <dbReference type="SAM" id="SignalP"/>
    </source>
</evidence>
<feature type="signal peptide" evidence="7">
    <location>
        <begin position="1"/>
        <end position="17"/>
    </location>
</feature>
<dbReference type="PANTHER" id="PTHR43806">
    <property type="entry name" value="PEPTIDASE S8"/>
    <property type="match status" value="1"/>
</dbReference>
<proteinExistence type="inferred from homology"/>
<dbReference type="InterPro" id="IPR015500">
    <property type="entry name" value="Peptidase_S8_subtilisin-rel"/>
</dbReference>
<dbReference type="Proteomes" id="UP000738325">
    <property type="component" value="Unassembled WGS sequence"/>
</dbReference>
<feature type="chain" id="PRO_5040185992" evidence="7">
    <location>
        <begin position="18"/>
        <end position="387"/>
    </location>
</feature>
<dbReference type="PANTHER" id="PTHR43806:SF11">
    <property type="entry name" value="CEREVISIN-RELATED"/>
    <property type="match status" value="1"/>
</dbReference>
<dbReference type="SUPFAM" id="SSF54897">
    <property type="entry name" value="Protease propeptides/inhibitors"/>
    <property type="match status" value="1"/>
</dbReference>
<evidence type="ECO:0000256" key="5">
    <source>
        <dbReference type="PROSITE-ProRule" id="PRU01240"/>
    </source>
</evidence>
<dbReference type="GO" id="GO:0004252">
    <property type="term" value="F:serine-type endopeptidase activity"/>
    <property type="evidence" value="ECO:0007669"/>
    <property type="project" value="UniProtKB-UniRule"/>
</dbReference>
<dbReference type="FunFam" id="3.40.50.200:FF:000014">
    <property type="entry name" value="Proteinase K"/>
    <property type="match status" value="1"/>
</dbReference>
<reference evidence="10" key="1">
    <citation type="journal article" date="2020" name="Fungal Divers.">
        <title>Resolving the Mortierellaceae phylogeny through synthesis of multi-gene phylogenetics and phylogenomics.</title>
        <authorList>
            <person name="Vandepol N."/>
            <person name="Liber J."/>
            <person name="Desiro A."/>
            <person name="Na H."/>
            <person name="Kennedy M."/>
            <person name="Barry K."/>
            <person name="Grigoriev I.V."/>
            <person name="Miller A.N."/>
            <person name="O'Donnell K."/>
            <person name="Stajich J.E."/>
            <person name="Bonito G."/>
        </authorList>
    </citation>
    <scope>NUCLEOTIDE SEQUENCE</scope>
    <source>
        <strain evidence="10">REB-010B</strain>
    </source>
</reference>
<dbReference type="PROSITE" id="PS00136">
    <property type="entry name" value="SUBTILASE_ASP"/>
    <property type="match status" value="1"/>
</dbReference>
<evidence type="ECO:0000256" key="3">
    <source>
        <dbReference type="ARBA" id="ARBA00022801"/>
    </source>
</evidence>
<comment type="caution">
    <text evidence="10">The sequence shown here is derived from an EMBL/GenBank/DDBJ whole genome shotgun (WGS) entry which is preliminary data.</text>
</comment>
<dbReference type="InterPro" id="IPR023828">
    <property type="entry name" value="Peptidase_S8_Ser-AS"/>
</dbReference>
<evidence type="ECO:0000256" key="1">
    <source>
        <dbReference type="ARBA" id="ARBA00011073"/>
    </source>
</evidence>
<dbReference type="InterPro" id="IPR050131">
    <property type="entry name" value="Peptidase_S8_subtilisin-like"/>
</dbReference>
<dbReference type="Pfam" id="PF05922">
    <property type="entry name" value="Inhibitor_I9"/>
    <property type="match status" value="1"/>
</dbReference>
<dbReference type="InterPro" id="IPR036852">
    <property type="entry name" value="Peptidase_S8/S53_dom_sf"/>
</dbReference>
<keyword evidence="7" id="KW-0732">Signal</keyword>
<dbReference type="GO" id="GO:0005615">
    <property type="term" value="C:extracellular space"/>
    <property type="evidence" value="ECO:0007669"/>
    <property type="project" value="TreeGrafter"/>
</dbReference>
<dbReference type="InterPro" id="IPR000209">
    <property type="entry name" value="Peptidase_S8/S53_dom"/>
</dbReference>
<dbReference type="Gene3D" id="3.30.70.80">
    <property type="entry name" value="Peptidase S8 propeptide/proteinase inhibitor I9"/>
    <property type="match status" value="1"/>
</dbReference>
<dbReference type="InterPro" id="IPR022398">
    <property type="entry name" value="Peptidase_S8_His-AS"/>
</dbReference>
<feature type="active site" description="Charge relay system" evidence="5">
    <location>
        <position position="178"/>
    </location>
</feature>
<dbReference type="CDD" id="cd04077">
    <property type="entry name" value="Peptidases_S8_PCSK9_ProteinaseK_like"/>
    <property type="match status" value="1"/>
</dbReference>
<dbReference type="PROSITE" id="PS00138">
    <property type="entry name" value="SUBTILASE_SER"/>
    <property type="match status" value="1"/>
</dbReference>
<dbReference type="Gene3D" id="3.40.50.200">
    <property type="entry name" value="Peptidase S8/S53 domain"/>
    <property type="match status" value="1"/>
</dbReference>
<evidence type="ECO:0000259" key="9">
    <source>
        <dbReference type="Pfam" id="PF05922"/>
    </source>
</evidence>
<comment type="similarity">
    <text evidence="1 5 6">Belongs to the peptidase S8 family.</text>
</comment>
<sequence length="387" mass="39468">MKYTAIILAAVIAIVQAAPLVNNGGKAIPDSYIVVLKDGNTADSFQAKFDDIARRQNGRGRTPSIHRKYGQFPGFAATVNQAALKEILAADEVAYVEQDAIVTLQGSQSSPPSWGLSRVSERNLDLTQPYLYNDAAGSGVTAYIVDTGVYAAHSDFGGRATFGANFVTGSANTDENGHGTHVSGTIGGTKYGVAKKVSIVGVKVLDASGSGSTSGVVAGMDWVAQRAVAGKSVVNMSLGGGFSQAINDAAGRLFSKNIPLIVAAGNSATTDACTGSPSGAANTFTVAASDKTDTVASFSSYGTCVEIFAPGVGITSAWIGSTTATNTISGTSMATPHVVGVAALYLSFNSLPTAQSVFDKLISTATTGKIKGSLKNSPNRLVFNGAV</sequence>
<dbReference type="AlphaFoldDB" id="A0A9P6UZD5"/>
<keyword evidence="11" id="KW-1185">Reference proteome</keyword>
<evidence type="ECO:0000256" key="2">
    <source>
        <dbReference type="ARBA" id="ARBA00022670"/>
    </source>
</evidence>
<dbReference type="PROSITE" id="PS51892">
    <property type="entry name" value="SUBTILASE"/>
    <property type="match status" value="1"/>
</dbReference>
<dbReference type="SUPFAM" id="SSF52743">
    <property type="entry name" value="Subtilisin-like"/>
    <property type="match status" value="1"/>
</dbReference>
<feature type="domain" description="Peptidase S8/S53" evidence="8">
    <location>
        <begin position="137"/>
        <end position="372"/>
    </location>
</feature>
<evidence type="ECO:0000313" key="11">
    <source>
        <dbReference type="Proteomes" id="UP000738325"/>
    </source>
</evidence>
<accession>A0A9P6UZD5</accession>
<dbReference type="PROSITE" id="PS00137">
    <property type="entry name" value="SUBTILASE_HIS"/>
    <property type="match status" value="1"/>
</dbReference>
<feature type="active site" description="Charge relay system" evidence="5">
    <location>
        <position position="332"/>
    </location>
</feature>
<dbReference type="GO" id="GO:0006508">
    <property type="term" value="P:proteolysis"/>
    <property type="evidence" value="ECO:0007669"/>
    <property type="project" value="UniProtKB-KW"/>
</dbReference>
<keyword evidence="2 5" id="KW-0645">Protease</keyword>
<dbReference type="InterPro" id="IPR037045">
    <property type="entry name" value="S8pro/Inhibitor_I9_sf"/>
</dbReference>
<name>A0A9P6UZD5_9FUNG</name>